<accession>A0A839AFQ9</accession>
<dbReference type="PANTHER" id="PTHR30188:SF3">
    <property type="entry name" value="ABC TRANSPORTER PERMEASE"/>
    <property type="match status" value="1"/>
</dbReference>
<dbReference type="Pfam" id="PF13466">
    <property type="entry name" value="STAS_2"/>
    <property type="match status" value="1"/>
</dbReference>
<keyword evidence="1" id="KW-0812">Transmembrane</keyword>
<evidence type="ECO:0000313" key="3">
    <source>
        <dbReference type="EMBL" id="MBA5777722.1"/>
    </source>
</evidence>
<reference evidence="3 4" key="1">
    <citation type="submission" date="2020-07" db="EMBL/GenBank/DDBJ databases">
        <title>Stappia sp., F7233, whole genome shotgun sequencing project.</title>
        <authorList>
            <person name="Jiang S."/>
            <person name="Liu Z.W."/>
            <person name="Du Z.J."/>
        </authorList>
    </citation>
    <scope>NUCLEOTIDE SEQUENCE [LARGE SCALE GENOMIC DNA]</scope>
    <source>
        <strain evidence="3 4">F7233</strain>
    </source>
</reference>
<sequence length="384" mass="41027">MPADLGVAARIAPTLDAHGEGNILRLCPGGCWTIHDAEQLESLIAGLRCGEPVYAVVDLSRIDSLDTAGAWLLHRLQGDLEYRGARVDRVGVSDTYAALFSEIEAHHPTPWKPYRSRFSVVSLLEKTGRQMTEVANDAVAVCHIVGSLAAVLSGILFNPRRLRAVSVAVQFDRSCIGAVPIVLLMSFLIGGIIAQQGGFYLRQFGADLFAVDLAGVLVLREIGVLLTAIMVAGRSGSAFTAELGSMKMREEIDALHVIGLKVTEVLILPRILALMLALPVLAFLADLAALFGAGLVTWLYLDIVPQTFLQRLQEAVTMETVNVGLIKAPFMALIIGLVACVEGLKVGGSSESLGRHTTLSVVKAIFMVIVVDGLFAIFFASVGI</sequence>
<keyword evidence="4" id="KW-1185">Reference proteome</keyword>
<dbReference type="GO" id="GO:0043190">
    <property type="term" value="C:ATP-binding cassette (ABC) transporter complex"/>
    <property type="evidence" value="ECO:0007669"/>
    <property type="project" value="InterPro"/>
</dbReference>
<keyword evidence="1" id="KW-0472">Membrane</keyword>
<keyword evidence="1" id="KW-1133">Transmembrane helix</keyword>
<feature type="transmembrane region" description="Helical" evidence="1">
    <location>
        <begin position="213"/>
        <end position="233"/>
    </location>
</feature>
<feature type="transmembrane region" description="Helical" evidence="1">
    <location>
        <begin position="278"/>
        <end position="301"/>
    </location>
</feature>
<dbReference type="InterPro" id="IPR036513">
    <property type="entry name" value="STAS_dom_sf"/>
</dbReference>
<dbReference type="EMBL" id="JACFXV010000053">
    <property type="protein sequence ID" value="MBA5777722.1"/>
    <property type="molecule type" value="Genomic_DNA"/>
</dbReference>
<feature type="transmembrane region" description="Helical" evidence="1">
    <location>
        <begin position="178"/>
        <end position="201"/>
    </location>
</feature>
<dbReference type="Pfam" id="PF02405">
    <property type="entry name" value="MlaE"/>
    <property type="match status" value="1"/>
</dbReference>
<evidence type="ECO:0000256" key="1">
    <source>
        <dbReference type="SAM" id="Phobius"/>
    </source>
</evidence>
<dbReference type="PANTHER" id="PTHR30188">
    <property type="entry name" value="ABC TRANSPORTER PERMEASE PROTEIN-RELATED"/>
    <property type="match status" value="1"/>
</dbReference>
<dbReference type="SUPFAM" id="SSF52091">
    <property type="entry name" value="SpoIIaa-like"/>
    <property type="match status" value="1"/>
</dbReference>
<comment type="caution">
    <text evidence="3">The sequence shown here is derived from an EMBL/GenBank/DDBJ whole genome shotgun (WGS) entry which is preliminary data.</text>
</comment>
<dbReference type="InterPro" id="IPR030802">
    <property type="entry name" value="Permease_MalE"/>
</dbReference>
<organism evidence="3 4">
    <name type="scientific">Stappia albiluteola</name>
    <dbReference type="NCBI Taxonomy" id="2758565"/>
    <lineage>
        <taxon>Bacteria</taxon>
        <taxon>Pseudomonadati</taxon>
        <taxon>Pseudomonadota</taxon>
        <taxon>Alphaproteobacteria</taxon>
        <taxon>Hyphomicrobiales</taxon>
        <taxon>Stappiaceae</taxon>
        <taxon>Stappia</taxon>
    </lineage>
</organism>
<evidence type="ECO:0000313" key="4">
    <source>
        <dbReference type="Proteomes" id="UP000541109"/>
    </source>
</evidence>
<feature type="transmembrane region" description="Helical" evidence="1">
    <location>
        <begin position="254"/>
        <end position="272"/>
    </location>
</feature>
<gene>
    <name evidence="3" type="ORF">H2509_11360</name>
</gene>
<feature type="domain" description="MlaB-like STAS" evidence="2">
    <location>
        <begin position="30"/>
        <end position="101"/>
    </location>
</feature>
<protein>
    <submittedName>
        <fullName evidence="3">ABC transporter permease</fullName>
    </submittedName>
</protein>
<feature type="transmembrane region" description="Helical" evidence="1">
    <location>
        <begin position="321"/>
        <end position="344"/>
    </location>
</feature>
<evidence type="ECO:0000259" key="2">
    <source>
        <dbReference type="Pfam" id="PF13466"/>
    </source>
</evidence>
<name>A0A839AFQ9_9HYPH</name>
<dbReference type="AlphaFoldDB" id="A0A839AFQ9"/>
<proteinExistence type="predicted"/>
<feature type="transmembrane region" description="Helical" evidence="1">
    <location>
        <begin position="138"/>
        <end position="157"/>
    </location>
</feature>
<dbReference type="GO" id="GO:0005548">
    <property type="term" value="F:phospholipid transporter activity"/>
    <property type="evidence" value="ECO:0007669"/>
    <property type="project" value="TreeGrafter"/>
</dbReference>
<feature type="transmembrane region" description="Helical" evidence="1">
    <location>
        <begin position="364"/>
        <end position="382"/>
    </location>
</feature>
<dbReference type="InterPro" id="IPR058548">
    <property type="entry name" value="MlaB-like_STAS"/>
</dbReference>
<dbReference type="Proteomes" id="UP000541109">
    <property type="component" value="Unassembled WGS sequence"/>
</dbReference>
<dbReference type="RefSeq" id="WP_182165331.1">
    <property type="nucleotide sequence ID" value="NZ_JACFXV010000053.1"/>
</dbReference>